<reference evidence="2 3" key="1">
    <citation type="submission" date="2016-10" db="EMBL/GenBank/DDBJ databases">
        <title>Comparative genomics of Bacillus thuringiensis reveals a path to pathogens against multiple invertebrate hosts.</title>
        <authorList>
            <person name="Zheng J."/>
            <person name="Gao Q."/>
            <person name="Liu H."/>
            <person name="Peng D."/>
            <person name="Ruan L."/>
            <person name="Sun M."/>
        </authorList>
    </citation>
    <scope>NUCLEOTIDE SEQUENCE [LARGE SCALE GENOMIC DNA]</scope>
    <source>
        <strain evidence="2">BGSC 4BK1</strain>
    </source>
</reference>
<accession>A0A242Z340</accession>
<protein>
    <submittedName>
        <fullName evidence="2">Uncharacterized protein</fullName>
    </submittedName>
</protein>
<proteinExistence type="predicted"/>
<evidence type="ECO:0000313" key="2">
    <source>
        <dbReference type="EMBL" id="OTX86392.1"/>
    </source>
</evidence>
<keyword evidence="1" id="KW-1133">Transmembrane helix</keyword>
<organism evidence="2 3">
    <name type="scientific">Bacillus wiedmannii</name>
    <dbReference type="NCBI Taxonomy" id="1890302"/>
    <lineage>
        <taxon>Bacteria</taxon>
        <taxon>Bacillati</taxon>
        <taxon>Bacillota</taxon>
        <taxon>Bacilli</taxon>
        <taxon>Bacillales</taxon>
        <taxon>Bacillaceae</taxon>
        <taxon>Bacillus</taxon>
        <taxon>Bacillus cereus group</taxon>
    </lineage>
</organism>
<comment type="caution">
    <text evidence="2">The sequence shown here is derived from an EMBL/GenBank/DDBJ whole genome shotgun (WGS) entry which is preliminary data.</text>
</comment>
<evidence type="ECO:0000256" key="1">
    <source>
        <dbReference type="SAM" id="Phobius"/>
    </source>
</evidence>
<dbReference type="RefSeq" id="WP_088093154.1">
    <property type="nucleotide sequence ID" value="NZ_JARMNH010000007.1"/>
</dbReference>
<feature type="transmembrane region" description="Helical" evidence="1">
    <location>
        <begin position="55"/>
        <end position="77"/>
    </location>
</feature>
<dbReference type="EMBL" id="NFDE01000058">
    <property type="protein sequence ID" value="OTX86392.1"/>
    <property type="molecule type" value="Genomic_DNA"/>
</dbReference>
<gene>
    <name evidence="2" type="ORF">BK730_21150</name>
</gene>
<name>A0A242Z340_9BACI</name>
<keyword evidence="1" id="KW-0472">Membrane</keyword>
<evidence type="ECO:0000313" key="3">
    <source>
        <dbReference type="Proteomes" id="UP000194945"/>
    </source>
</evidence>
<feature type="transmembrane region" description="Helical" evidence="1">
    <location>
        <begin position="21"/>
        <end position="43"/>
    </location>
</feature>
<keyword evidence="1" id="KW-0812">Transmembrane</keyword>
<dbReference type="AlphaFoldDB" id="A0A242Z340"/>
<sequence length="301" mass="34387">MREIQVSKSVKWVIFKENCTGVFLNLLYFIGLVGLYYIVSYIYPNLKGFVNLSDATTAGLVGAFGGAAISLMGSLFVSKSTHKKQQEVKGIVTRKNVIYSPLYDELKNLQKQLNDLEYPDRIYFNKENEGYHVSGKSHRFYAWGRIKLDVRYTQVPSYLVVALNNFEEGGLEYSTLRGKALKGIEEQLESISSQIHSIEDRYFKMHTNAYSNEFLNKLLKGIKIETVDIEKIYGAHSSELSEEEIRAISNCLNEVCANLASVKSVQEFYGAFITNLNELLLGIEILIRFIQKKFEYQNTKI</sequence>
<dbReference type="Proteomes" id="UP000194945">
    <property type="component" value="Unassembled WGS sequence"/>
</dbReference>